<gene>
    <name evidence="3" type="ORF">HCU01_35880</name>
    <name evidence="4" type="ORF">SAMN05660971_04060</name>
</gene>
<dbReference type="Pfam" id="PF03960">
    <property type="entry name" value="ArsC"/>
    <property type="match status" value="1"/>
</dbReference>
<evidence type="ECO:0000313" key="5">
    <source>
        <dbReference type="Proteomes" id="UP000184123"/>
    </source>
</evidence>
<dbReference type="InterPro" id="IPR006660">
    <property type="entry name" value="Arsenate_reductase-like"/>
</dbReference>
<dbReference type="EMBL" id="FRCA01000015">
    <property type="protein sequence ID" value="SHM84996.1"/>
    <property type="molecule type" value="Genomic_DNA"/>
</dbReference>
<dbReference type="SUPFAM" id="SSF52833">
    <property type="entry name" value="Thioredoxin-like"/>
    <property type="match status" value="1"/>
</dbReference>
<evidence type="ECO:0000313" key="3">
    <source>
        <dbReference type="EMBL" id="GEN25639.1"/>
    </source>
</evidence>
<dbReference type="PANTHER" id="PTHR30041:SF8">
    <property type="entry name" value="PROTEIN YFFB"/>
    <property type="match status" value="1"/>
</dbReference>
<reference evidence="4 5" key="1">
    <citation type="submission" date="2016-11" db="EMBL/GenBank/DDBJ databases">
        <authorList>
            <person name="Jaros S."/>
            <person name="Januszkiewicz K."/>
            <person name="Wedrychowicz H."/>
        </authorList>
    </citation>
    <scope>NUCLEOTIDE SEQUENCE [LARGE SCALE GENOMIC DNA]</scope>
    <source>
        <strain evidence="4 5">DSM 4740</strain>
    </source>
</reference>
<evidence type="ECO:0000256" key="1">
    <source>
        <dbReference type="ARBA" id="ARBA00007198"/>
    </source>
</evidence>
<organism evidence="4 5">
    <name type="scientific">Halomonas cupida</name>
    <dbReference type="NCBI Taxonomy" id="44933"/>
    <lineage>
        <taxon>Bacteria</taxon>
        <taxon>Pseudomonadati</taxon>
        <taxon>Pseudomonadota</taxon>
        <taxon>Gammaproteobacteria</taxon>
        <taxon>Oceanospirillales</taxon>
        <taxon>Halomonadaceae</taxon>
        <taxon>Halomonas</taxon>
    </lineage>
</organism>
<dbReference type="RefSeq" id="WP_073437037.1">
    <property type="nucleotide sequence ID" value="NZ_BJXU01000157.1"/>
</dbReference>
<dbReference type="InterPro" id="IPR006504">
    <property type="entry name" value="Tscrpt_reg_Spx/MgsR"/>
</dbReference>
<dbReference type="InterPro" id="IPR036249">
    <property type="entry name" value="Thioredoxin-like_sf"/>
</dbReference>
<name>A0A1M7M2U9_9GAMM</name>
<dbReference type="EMBL" id="BJXU01000157">
    <property type="protein sequence ID" value="GEN25639.1"/>
    <property type="molecule type" value="Genomic_DNA"/>
</dbReference>
<dbReference type="STRING" id="44933.SAMN05660971_04060"/>
<sequence>MLTIYVIHNCDTCRKAIKALDGSGHPYQVHDLRKDGVSAALLEHILEKVPVLTLLNKRSTTWRNLPEDDKADIDSNGLDSNKARALMLANPTLIKRPLLDLGDDIRVGYRDGDYSNL</sequence>
<dbReference type="Proteomes" id="UP000184123">
    <property type="component" value="Unassembled WGS sequence"/>
</dbReference>
<evidence type="ECO:0000313" key="4">
    <source>
        <dbReference type="EMBL" id="SHM84996.1"/>
    </source>
</evidence>
<dbReference type="OrthoDB" id="9803749at2"/>
<dbReference type="Gene3D" id="3.40.30.10">
    <property type="entry name" value="Glutaredoxin"/>
    <property type="match status" value="1"/>
</dbReference>
<dbReference type="Proteomes" id="UP000321726">
    <property type="component" value="Unassembled WGS sequence"/>
</dbReference>
<evidence type="ECO:0000313" key="6">
    <source>
        <dbReference type="Proteomes" id="UP000321726"/>
    </source>
</evidence>
<evidence type="ECO:0000256" key="2">
    <source>
        <dbReference type="PROSITE-ProRule" id="PRU01282"/>
    </source>
</evidence>
<proteinExistence type="inferred from homology"/>
<dbReference type="NCBIfam" id="TIGR01617">
    <property type="entry name" value="arsC_related"/>
    <property type="match status" value="1"/>
</dbReference>
<protein>
    <submittedName>
        <fullName evidence="4">Transcriptional regulator, Spx/MgsR family</fullName>
    </submittedName>
</protein>
<dbReference type="PROSITE" id="PS51353">
    <property type="entry name" value="ARSC"/>
    <property type="match status" value="1"/>
</dbReference>
<reference evidence="3 6" key="2">
    <citation type="submission" date="2019-07" db="EMBL/GenBank/DDBJ databases">
        <title>Whole genome shotgun sequence of Halomonas cupida NBRC 102219.</title>
        <authorList>
            <person name="Hosoyama A."/>
            <person name="Uohara A."/>
            <person name="Ohji S."/>
            <person name="Ichikawa N."/>
        </authorList>
    </citation>
    <scope>NUCLEOTIDE SEQUENCE [LARGE SCALE GENOMIC DNA]</scope>
    <source>
        <strain evidence="3 6">NBRC 102219</strain>
    </source>
</reference>
<dbReference type="AlphaFoldDB" id="A0A1M7M2U9"/>
<accession>A0A1M7M2U9</accession>
<dbReference type="PANTHER" id="PTHR30041">
    <property type="entry name" value="ARSENATE REDUCTASE"/>
    <property type="match status" value="1"/>
</dbReference>
<comment type="similarity">
    <text evidence="1 2">Belongs to the ArsC family.</text>
</comment>
<keyword evidence="6" id="KW-1185">Reference proteome</keyword>